<proteinExistence type="predicted"/>
<dbReference type="GO" id="GO:0016971">
    <property type="term" value="F:flavin-dependent sulfhydryl oxidase activity"/>
    <property type="evidence" value="ECO:0007669"/>
    <property type="project" value="InterPro"/>
</dbReference>
<evidence type="ECO:0000256" key="1">
    <source>
        <dbReference type="ARBA" id="ARBA00001974"/>
    </source>
</evidence>
<keyword evidence="7" id="KW-0472">Membrane</keyword>
<keyword evidence="4" id="KW-0274">FAD</keyword>
<evidence type="ECO:0000256" key="2">
    <source>
        <dbReference type="ARBA" id="ARBA00012512"/>
    </source>
</evidence>
<dbReference type="PANTHER" id="PTHR12645:SF1">
    <property type="entry name" value="FAD-LINKED SULFHYDRYL OXIDASE ERV2"/>
    <property type="match status" value="1"/>
</dbReference>
<dbReference type="GO" id="GO:0005739">
    <property type="term" value="C:mitochondrion"/>
    <property type="evidence" value="ECO:0007669"/>
    <property type="project" value="TreeGrafter"/>
</dbReference>
<organism evidence="9">
    <name type="scientific">viral metagenome</name>
    <dbReference type="NCBI Taxonomy" id="1070528"/>
    <lineage>
        <taxon>unclassified sequences</taxon>
        <taxon>metagenomes</taxon>
        <taxon>organismal metagenomes</taxon>
    </lineage>
</organism>
<sequence>MKPMIWGKYVWMSLHLIALGYPINPTQEDKNAYKNFFNDFHKVIPCVDCAHHYKNNLNDVPLTDTVFSSRNKIFDWTVEIHNKVNVMLGKPVITKEHAYNIFTNQIIAQNDIISNSFKNLLFPHVISTSIARKMCIFMNFIIIVMVLLYFFRKR</sequence>
<dbReference type="PROSITE" id="PS51324">
    <property type="entry name" value="ERV_ALR"/>
    <property type="match status" value="1"/>
</dbReference>
<dbReference type="InterPro" id="IPR036774">
    <property type="entry name" value="ERV/ALR_sulphydryl_oxid_sf"/>
</dbReference>
<reference evidence="9" key="1">
    <citation type="journal article" date="2020" name="Nature">
        <title>Giant virus diversity and host interactions through global metagenomics.</title>
        <authorList>
            <person name="Schulz F."/>
            <person name="Roux S."/>
            <person name="Paez-Espino D."/>
            <person name="Jungbluth S."/>
            <person name="Walsh D.A."/>
            <person name="Denef V.J."/>
            <person name="McMahon K.D."/>
            <person name="Konstantinidis K.T."/>
            <person name="Eloe-Fadrosh E.A."/>
            <person name="Kyrpides N.C."/>
            <person name="Woyke T."/>
        </authorList>
    </citation>
    <scope>NUCLEOTIDE SEQUENCE</scope>
    <source>
        <strain evidence="9">GVMAG-M-3300018416-26</strain>
    </source>
</reference>
<evidence type="ECO:0000256" key="7">
    <source>
        <dbReference type="SAM" id="Phobius"/>
    </source>
</evidence>
<feature type="transmembrane region" description="Helical" evidence="7">
    <location>
        <begin position="130"/>
        <end position="151"/>
    </location>
</feature>
<dbReference type="GO" id="GO:0050660">
    <property type="term" value="F:flavin adenine dinucleotide binding"/>
    <property type="evidence" value="ECO:0007669"/>
    <property type="project" value="TreeGrafter"/>
</dbReference>
<name>A0A6C0BPY7_9ZZZZ</name>
<dbReference type="Gene3D" id="1.20.120.310">
    <property type="entry name" value="ERV/ALR sulfhydryl oxidase domain"/>
    <property type="match status" value="1"/>
</dbReference>
<keyword evidence="7" id="KW-1133">Transmembrane helix</keyword>
<keyword evidence="3" id="KW-0285">Flavoprotein</keyword>
<dbReference type="InterPro" id="IPR039799">
    <property type="entry name" value="ALR/ERV"/>
</dbReference>
<comment type="cofactor">
    <cofactor evidence="1">
        <name>FAD</name>
        <dbReference type="ChEBI" id="CHEBI:57692"/>
    </cofactor>
</comment>
<dbReference type="AlphaFoldDB" id="A0A6C0BPY7"/>
<evidence type="ECO:0000256" key="4">
    <source>
        <dbReference type="ARBA" id="ARBA00022827"/>
    </source>
</evidence>
<dbReference type="InterPro" id="IPR017905">
    <property type="entry name" value="ERV/ALR_sulphydryl_oxidase"/>
</dbReference>
<feature type="domain" description="ERV/ALR sulfhydryl oxidase" evidence="8">
    <location>
        <begin position="1"/>
        <end position="102"/>
    </location>
</feature>
<keyword evidence="7" id="KW-0812">Transmembrane</keyword>
<evidence type="ECO:0000256" key="3">
    <source>
        <dbReference type="ARBA" id="ARBA00022630"/>
    </source>
</evidence>
<dbReference type="PANTHER" id="PTHR12645">
    <property type="entry name" value="ALR/ERV"/>
    <property type="match status" value="1"/>
</dbReference>
<dbReference type="EMBL" id="MN739216">
    <property type="protein sequence ID" value="QHS94120.1"/>
    <property type="molecule type" value="Genomic_DNA"/>
</dbReference>
<evidence type="ECO:0000256" key="6">
    <source>
        <dbReference type="ARBA" id="ARBA00023157"/>
    </source>
</evidence>
<accession>A0A6C0BPY7</accession>
<dbReference type="SUPFAM" id="SSF69000">
    <property type="entry name" value="FAD-dependent thiol oxidase"/>
    <property type="match status" value="1"/>
</dbReference>
<dbReference type="EC" id="1.8.3.2" evidence="2"/>
<keyword evidence="6" id="KW-1015">Disulfide bond</keyword>
<protein>
    <recommendedName>
        <fullName evidence="2">thiol oxidase</fullName>
        <ecNumber evidence="2">1.8.3.2</ecNumber>
    </recommendedName>
</protein>
<dbReference type="Pfam" id="PF04777">
    <property type="entry name" value="Evr1_Alr"/>
    <property type="match status" value="1"/>
</dbReference>
<keyword evidence="5" id="KW-0560">Oxidoreductase</keyword>
<evidence type="ECO:0000259" key="8">
    <source>
        <dbReference type="PROSITE" id="PS51324"/>
    </source>
</evidence>
<evidence type="ECO:0000256" key="5">
    <source>
        <dbReference type="ARBA" id="ARBA00023002"/>
    </source>
</evidence>
<evidence type="ECO:0000313" key="9">
    <source>
        <dbReference type="EMBL" id="QHS94120.1"/>
    </source>
</evidence>